<evidence type="ECO:0000313" key="3">
    <source>
        <dbReference type="Proteomes" id="UP000234275"/>
    </source>
</evidence>
<dbReference type="GeneID" id="36550312"/>
<gene>
    <name evidence="2" type="ORF">P170DRAFT_16822</name>
</gene>
<accession>A0A2I2GNE5</accession>
<dbReference type="VEuPathDB" id="FungiDB:P170DRAFT_16822"/>
<reference evidence="2 3" key="1">
    <citation type="submission" date="2016-12" db="EMBL/GenBank/DDBJ databases">
        <title>The genomes of Aspergillus section Nigri reveals drivers in fungal speciation.</title>
        <authorList>
            <consortium name="DOE Joint Genome Institute"/>
            <person name="Vesth T.C."/>
            <person name="Nybo J."/>
            <person name="Theobald S."/>
            <person name="Brandl J."/>
            <person name="Frisvad J.C."/>
            <person name="Nielsen K.F."/>
            <person name="Lyhne E.K."/>
            <person name="Kogle M.E."/>
            <person name="Kuo A."/>
            <person name="Riley R."/>
            <person name="Clum A."/>
            <person name="Nolan M."/>
            <person name="Lipzen A."/>
            <person name="Salamov A."/>
            <person name="Henrissat B."/>
            <person name="Wiebenga A."/>
            <person name="De Vries R.P."/>
            <person name="Grigoriev I.V."/>
            <person name="Mortensen U.H."/>
            <person name="Andersen M.R."/>
            <person name="Baker S.E."/>
        </authorList>
    </citation>
    <scope>NUCLEOTIDE SEQUENCE [LARGE SCALE GENOMIC DNA]</scope>
    <source>
        <strain evidence="2 3">IBT 23096</strain>
    </source>
</reference>
<name>A0A2I2GNE5_9EURO</name>
<dbReference type="EMBL" id="MSFO01000001">
    <property type="protein sequence ID" value="PLB54405.1"/>
    <property type="molecule type" value="Genomic_DNA"/>
</dbReference>
<dbReference type="OrthoDB" id="4391642at2759"/>
<evidence type="ECO:0000256" key="1">
    <source>
        <dbReference type="SAM" id="MobiDB-lite"/>
    </source>
</evidence>
<evidence type="ECO:0000313" key="2">
    <source>
        <dbReference type="EMBL" id="PLB54405.1"/>
    </source>
</evidence>
<feature type="region of interest" description="Disordered" evidence="1">
    <location>
        <begin position="69"/>
        <end position="93"/>
    </location>
</feature>
<keyword evidence="3" id="KW-1185">Reference proteome</keyword>
<comment type="caution">
    <text evidence="2">The sequence shown here is derived from an EMBL/GenBank/DDBJ whole genome shotgun (WGS) entry which is preliminary data.</text>
</comment>
<dbReference type="Proteomes" id="UP000234275">
    <property type="component" value="Unassembled WGS sequence"/>
</dbReference>
<sequence>MCHAIIWYHAICSHTTPCYNSRIACQSILRTGYSCSGLSIWEIPMTGRCRECKIHNSRKKRLFALMGDGRSSTTTSIHEGSPTSSPTKTDAPVLRCTNRAGGEELDLFNKITF</sequence>
<organism evidence="2 3">
    <name type="scientific">Aspergillus steynii IBT 23096</name>
    <dbReference type="NCBI Taxonomy" id="1392250"/>
    <lineage>
        <taxon>Eukaryota</taxon>
        <taxon>Fungi</taxon>
        <taxon>Dikarya</taxon>
        <taxon>Ascomycota</taxon>
        <taxon>Pezizomycotina</taxon>
        <taxon>Eurotiomycetes</taxon>
        <taxon>Eurotiomycetidae</taxon>
        <taxon>Eurotiales</taxon>
        <taxon>Aspergillaceae</taxon>
        <taxon>Aspergillus</taxon>
        <taxon>Aspergillus subgen. Circumdati</taxon>
    </lineage>
</organism>
<protein>
    <submittedName>
        <fullName evidence="2">Uncharacterized protein</fullName>
    </submittedName>
</protein>
<feature type="compositionally biased region" description="Polar residues" evidence="1">
    <location>
        <begin position="70"/>
        <end position="88"/>
    </location>
</feature>
<dbReference type="AlphaFoldDB" id="A0A2I2GNE5"/>
<proteinExistence type="predicted"/>
<dbReference type="RefSeq" id="XP_024709707.1">
    <property type="nucleotide sequence ID" value="XM_024842614.1"/>
</dbReference>